<protein>
    <submittedName>
        <fullName evidence="3">Autotransporter domain-containing protein</fullName>
    </submittedName>
</protein>
<organism evidence="3 4">
    <name type="scientific">Roseibium litorale</name>
    <dbReference type="NCBI Taxonomy" id="2803841"/>
    <lineage>
        <taxon>Bacteria</taxon>
        <taxon>Pseudomonadati</taxon>
        <taxon>Pseudomonadota</taxon>
        <taxon>Alphaproteobacteria</taxon>
        <taxon>Hyphomicrobiales</taxon>
        <taxon>Stappiaceae</taxon>
        <taxon>Roseibium</taxon>
    </lineage>
</organism>
<dbReference type="Gene3D" id="2.40.128.130">
    <property type="entry name" value="Autotransporter beta-domain"/>
    <property type="match status" value="1"/>
</dbReference>
<dbReference type="InterPro" id="IPR006315">
    <property type="entry name" value="OM_autotransptr_brl_dom"/>
</dbReference>
<feature type="domain" description="Autotransporter" evidence="2">
    <location>
        <begin position="1030"/>
        <end position="1308"/>
    </location>
</feature>
<dbReference type="Proteomes" id="UP000632063">
    <property type="component" value="Unassembled WGS sequence"/>
</dbReference>
<feature type="compositionally biased region" description="Gly residues" evidence="1">
    <location>
        <begin position="244"/>
        <end position="255"/>
    </location>
</feature>
<dbReference type="SMART" id="SM00869">
    <property type="entry name" value="Autotransporter"/>
    <property type="match status" value="1"/>
</dbReference>
<name>A0ABR9CSI2_9HYPH</name>
<accession>A0ABR9CSI2</accession>
<dbReference type="PROSITE" id="PS51208">
    <property type="entry name" value="AUTOTRANSPORTER"/>
    <property type="match status" value="1"/>
</dbReference>
<feature type="region of interest" description="Disordered" evidence="1">
    <location>
        <begin position="243"/>
        <end position="276"/>
    </location>
</feature>
<sequence length="1308" mass="127530">MQQSWNLTRDVSKPGFPSALRVAKSGCRAGLLSSRLLASTALCAAAVLAASAGQTSAAVFTVTQSTDDGSGNTSGSLSWAIQSATADGDIIQIAPAISSITVTGGTLPGLQANVTIAAEQAVEITGASLSNTNASSLELSGASLSQAVTTGLSGGIAAAPGGTGSSAAGQIGGNGQNGGTPLLVRGFVVTSTANLTGGDGGRGGVGADSSSSNVSFAGGTGGTGGAALDVSYSKITNKGTLTAGSGGVGGDGGGNTSDNKDGGSGGNGGTGGVGVSGSHFTLSNDGAISGGSGGLNGAGGDGQSIDGDSFGAYGSGGMGGAGVSGTDISLINSGTIAGGNGYEGSATQLSFNANTYYVSNGGAGGAGIVSAGSTITNSGTIAGGSGGAAGIASTGMIIPLAGGAAGTGGIGVSGSGTTIVNSGTISGGSGGASVIPYSGTIAGPAGAGSAGISGSNLTVVNSGTVSGGLSGDGKSRANAIEFTSGTNSLELQAGLVFNGNVVANGSQDTLIFGGSTSSNFDLSSIGAQYSGFEAYSKSGTSTWIVTGVLPNGTSLQDLSVSAGTLDFFGDGTSALAAGLTVDGGTLRISNGATLTSANGSESVIGNASGSNGTVVIAGSGSIWNIGSGSNSSLTVGGQGAGALTVSDGGTLSTGGGSGFISVGPMGTLNIGAAAGETALAPGVLDTSSISLSGNTSSIVFNHTDMDYQFDHSIDESGTLAFYSGVTTLTGNYNGFTPQGLGGFYEDGDGVAEIYKTGALNLTSNFPGAVGLNDGVLFEANTDYENYFLVRSGGTLSGSGSANGLTVFSGGTLAPGDPVGTLTVKTVGFNTGSIFQAAVNASGGSGKLISENFIEIDSGVTLSVLAADETDGGSAYNPSTSYSIIEAQAAVVGRFDKVEDSFAFLDASVAYSESDVTLTLNRATTPDNSLLAFSDLASTPNQKSVADTVEGTGSGTLHDAVQSMRGGETEQGFQALSGESHATMQGSLISGANTGRSVLTRRIVTSTGGVGASSGDQVSMGFHGKGEVPVLGQINAEMWGEAFGGWGKVDATSKTASSESYGGGFLTGFDAEIIEGWRTGVMAGYSRNQFRSSANRSSGSADSYHIGAYAGTQMDAMALRFGAAYTWHDLATRRDVAFTGFTDHLEADYTASTAQAFAEIGYAFDLAPAAFEPFAGIAVINQHTDGFTETGGAAALTSGSSNDVMGVTTLGLRGEVEIARLNGISASLTGSLAWRHAFGDVEPSSTMRFASGGNAFAVTGTPIDGDTALFEAGLSLEKDKTLGLNLTYQGELGASAQTHSGRLSLLYRF</sequence>
<evidence type="ECO:0000313" key="3">
    <source>
        <dbReference type="EMBL" id="MBD8893559.1"/>
    </source>
</evidence>
<dbReference type="InterPro" id="IPR005546">
    <property type="entry name" value="Autotransporte_beta"/>
</dbReference>
<dbReference type="InterPro" id="IPR036709">
    <property type="entry name" value="Autotransporte_beta_dom_sf"/>
</dbReference>
<dbReference type="Pfam" id="PF03797">
    <property type="entry name" value="Autotransporter"/>
    <property type="match status" value="1"/>
</dbReference>
<proteinExistence type="predicted"/>
<reference evidence="4" key="1">
    <citation type="submission" date="2020-09" db="EMBL/GenBank/DDBJ databases">
        <title>The genome sequence of strain Labrenzia suaedae 4C16A.</title>
        <authorList>
            <person name="Liu Y."/>
        </authorList>
    </citation>
    <scope>NUCLEOTIDE SEQUENCE [LARGE SCALE GENOMIC DNA]</scope>
    <source>
        <strain evidence="4">4C16A</strain>
    </source>
</reference>
<keyword evidence="4" id="KW-1185">Reference proteome</keyword>
<feature type="compositionally biased region" description="Gly residues" evidence="1">
    <location>
        <begin position="262"/>
        <end position="275"/>
    </location>
</feature>
<evidence type="ECO:0000256" key="1">
    <source>
        <dbReference type="SAM" id="MobiDB-lite"/>
    </source>
</evidence>
<gene>
    <name evidence="3" type="ORF">IG616_18585</name>
</gene>
<evidence type="ECO:0000259" key="2">
    <source>
        <dbReference type="PROSITE" id="PS51208"/>
    </source>
</evidence>
<comment type="caution">
    <text evidence="3">The sequence shown here is derived from an EMBL/GenBank/DDBJ whole genome shotgun (WGS) entry which is preliminary data.</text>
</comment>
<dbReference type="InterPro" id="IPR011050">
    <property type="entry name" value="Pectin_lyase_fold/virulence"/>
</dbReference>
<dbReference type="EMBL" id="JACYXI010000013">
    <property type="protein sequence ID" value="MBD8893559.1"/>
    <property type="molecule type" value="Genomic_DNA"/>
</dbReference>
<dbReference type="SUPFAM" id="SSF51126">
    <property type="entry name" value="Pectin lyase-like"/>
    <property type="match status" value="1"/>
</dbReference>
<evidence type="ECO:0000313" key="4">
    <source>
        <dbReference type="Proteomes" id="UP000632063"/>
    </source>
</evidence>
<reference evidence="3 4" key="2">
    <citation type="journal article" date="2021" name="Int. J. Syst. Evol. Microbiol.">
        <title>Roseibium litorale sp. nov., isolated from a tidal flat sediment and proposal for the reclassification of Labrenzia polysiphoniae as Roseibium polysiphoniae comb. nov.</title>
        <authorList>
            <person name="Liu Y."/>
            <person name="Pei T."/>
            <person name="Du J."/>
            <person name="Chao M."/>
            <person name="Deng M.R."/>
            <person name="Zhu H."/>
        </authorList>
    </citation>
    <scope>NUCLEOTIDE SEQUENCE [LARGE SCALE GENOMIC DNA]</scope>
    <source>
        <strain evidence="3 4">4C16A</strain>
    </source>
</reference>
<dbReference type="NCBIfam" id="TIGR01414">
    <property type="entry name" value="autotrans_barl"/>
    <property type="match status" value="1"/>
</dbReference>
<dbReference type="SUPFAM" id="SSF103515">
    <property type="entry name" value="Autotransporter"/>
    <property type="match status" value="1"/>
</dbReference>